<dbReference type="SMART" id="SM00054">
    <property type="entry name" value="EFh"/>
    <property type="match status" value="3"/>
</dbReference>
<dbReference type="FunFam" id="1.10.238.10:FF:000001">
    <property type="entry name" value="Calmodulin 1"/>
    <property type="match status" value="1"/>
</dbReference>
<dbReference type="EMBL" id="CAMXCT010001489">
    <property type="protein sequence ID" value="CAI3990547.1"/>
    <property type="molecule type" value="Genomic_DNA"/>
</dbReference>
<protein>
    <recommendedName>
        <fullName evidence="2">Calmodulin</fullName>
    </recommendedName>
</protein>
<dbReference type="InterPro" id="IPR050230">
    <property type="entry name" value="CALM/Myosin/TropC-like"/>
</dbReference>
<keyword evidence="4" id="KW-0479">Metal-binding</keyword>
<evidence type="ECO:0000313" key="14">
    <source>
        <dbReference type="EMBL" id="CAL4777859.1"/>
    </source>
</evidence>
<keyword evidence="8" id="KW-0007">Acetylation</keyword>
<dbReference type="InterPro" id="IPR002048">
    <property type="entry name" value="EF_hand_dom"/>
</dbReference>
<keyword evidence="15" id="KW-1185">Reference proteome</keyword>
<dbReference type="OrthoDB" id="26525at2759"/>
<dbReference type="SUPFAM" id="SSF47473">
    <property type="entry name" value="EF-hand"/>
    <property type="match status" value="1"/>
</dbReference>
<dbReference type="AlphaFoldDB" id="A0A9P1FY50"/>
<sequence length="837" mass="93044">MFKHFSLLRSGISILLIFFGGVLLLRNEVMISDNVEIICMLSIVVVSMFLSRFMGLPPKRGQPYDTTDKESEGTPSSIANSSAARALMFPEVAQELPSEAQSKTWCGFVPFDVYSLLQHCSSLKTPYPDPFARRRRSDAAMGQIGSSPLSWLKLRPQKVADFSVPEHSGSKYPSGIMMQKQEAAAGVSFTTDLSNIGSGKHSRIFNAGGGVLQEERRLIDKVFSIVDKDNSGQVDIEELKGMFKIFNVEASFLESAISRIMSNVDKDLDYMISPQEFYTLLSQKFEKDDPKEEIMAVFRRMDKNGDGHLDVDEMHEVATMLGEDIPKSEVKEMIKMFNRKYQKDLQEYNRNKRKASGTKEPPVPASITADDFYAVMQVMGFTAYHTSVIIGDRELFFDGAGIVDANAFWSHDWCEGARRHSRQRQMELVDLGKSRLDSGQAAGILDPFFEEGTYDVLRKNCNSFSDAAAWLLSKSRLDAKFNRLERWVVNLEPMSLELIRRLMSMLQQSDQEASPGYVPNPRAKDFNVEQVVSRLGSRTTPRATRHHHCCNRNSPLPLPASLKKMCHSSEEVSPLSHDGANLKDTVIEMSWEPSVEDYPCRPWNPFERTKENLTCDEPEPKVPAVIIERLRLPGGIGGCIDPRGHGGRCGLAIELKQRRALAGLSQKVRHQVSERDLTPSHVEEDLPRTDPSPRQPRQVESAPAQVEGYSEDEEFYEDSDDESEARDPGSPAEEDTSTHLNSEVRSMGAPEEECQSSKEASALAQSLASKALSMSPDEGPGDELAMSEISGDTGASLDIPYETGDAASVDSEDCFQTAGKILPKRERANSGATDASA</sequence>
<comment type="caution">
    <text evidence="13">The sequence shown here is derived from an EMBL/GenBank/DDBJ whole genome shotgun (WGS) entry which is preliminary data.</text>
</comment>
<accession>A0A9P1FY50</accession>
<evidence type="ECO:0000256" key="3">
    <source>
        <dbReference type="ARBA" id="ARBA00022670"/>
    </source>
</evidence>
<dbReference type="EMBL" id="CAMXCT030001489">
    <property type="protein sequence ID" value="CAL4777859.1"/>
    <property type="molecule type" value="Genomic_DNA"/>
</dbReference>
<feature type="transmembrane region" description="Helical" evidence="10">
    <location>
        <begin position="6"/>
        <end position="25"/>
    </location>
</feature>
<evidence type="ECO:0000256" key="6">
    <source>
        <dbReference type="ARBA" id="ARBA00022801"/>
    </source>
</evidence>
<gene>
    <name evidence="13" type="ORF">C1SCF055_LOCUS17527</name>
</gene>
<proteinExistence type="inferred from homology"/>
<evidence type="ECO:0000256" key="8">
    <source>
        <dbReference type="ARBA" id="ARBA00022990"/>
    </source>
</evidence>
<keyword evidence="6" id="KW-0378">Hydrolase</keyword>
<keyword evidence="10" id="KW-0472">Membrane</keyword>
<dbReference type="InterPro" id="IPR008580">
    <property type="entry name" value="PPPDE_dom"/>
</dbReference>
<dbReference type="GO" id="GO:0016460">
    <property type="term" value="C:myosin II complex"/>
    <property type="evidence" value="ECO:0007669"/>
    <property type="project" value="TreeGrafter"/>
</dbReference>
<evidence type="ECO:0000256" key="5">
    <source>
        <dbReference type="ARBA" id="ARBA00022737"/>
    </source>
</evidence>
<name>A0A9P1FY50_9DINO</name>
<dbReference type="PANTHER" id="PTHR23048:SF0">
    <property type="entry name" value="CALMODULIN LIKE 3"/>
    <property type="match status" value="1"/>
</dbReference>
<evidence type="ECO:0000259" key="12">
    <source>
        <dbReference type="PROSITE" id="PS51858"/>
    </source>
</evidence>
<dbReference type="EMBL" id="CAMXCT020001489">
    <property type="protein sequence ID" value="CAL1143922.1"/>
    <property type="molecule type" value="Genomic_DNA"/>
</dbReference>
<dbReference type="GO" id="GO:0006508">
    <property type="term" value="P:proteolysis"/>
    <property type="evidence" value="ECO:0007669"/>
    <property type="project" value="UniProtKB-KW"/>
</dbReference>
<dbReference type="InterPro" id="IPR011992">
    <property type="entry name" value="EF-hand-dom_pair"/>
</dbReference>
<organism evidence="13">
    <name type="scientific">Cladocopium goreaui</name>
    <dbReference type="NCBI Taxonomy" id="2562237"/>
    <lineage>
        <taxon>Eukaryota</taxon>
        <taxon>Sar</taxon>
        <taxon>Alveolata</taxon>
        <taxon>Dinophyceae</taxon>
        <taxon>Suessiales</taxon>
        <taxon>Symbiodiniaceae</taxon>
        <taxon>Cladocopium</taxon>
    </lineage>
</organism>
<evidence type="ECO:0000313" key="13">
    <source>
        <dbReference type="EMBL" id="CAI3990547.1"/>
    </source>
</evidence>
<dbReference type="InterPro" id="IPR042266">
    <property type="entry name" value="PPPDE_sf"/>
</dbReference>
<evidence type="ECO:0000256" key="10">
    <source>
        <dbReference type="SAM" id="Phobius"/>
    </source>
</evidence>
<feature type="region of interest" description="Disordered" evidence="9">
    <location>
        <begin position="665"/>
        <end position="801"/>
    </location>
</feature>
<comment type="similarity">
    <text evidence="1">Belongs to the DeSI family.</text>
</comment>
<feature type="compositionally biased region" description="Low complexity" evidence="9">
    <location>
        <begin position="757"/>
        <end position="773"/>
    </location>
</feature>
<feature type="compositionally biased region" description="Basic and acidic residues" evidence="9">
    <location>
        <begin position="671"/>
        <end position="688"/>
    </location>
</feature>
<keyword evidence="5" id="KW-0677">Repeat</keyword>
<feature type="transmembrane region" description="Helical" evidence="10">
    <location>
        <begin position="37"/>
        <end position="55"/>
    </location>
</feature>
<dbReference type="SMART" id="SM01179">
    <property type="entry name" value="DUF862"/>
    <property type="match status" value="1"/>
</dbReference>
<evidence type="ECO:0000256" key="9">
    <source>
        <dbReference type="SAM" id="MobiDB-lite"/>
    </source>
</evidence>
<evidence type="ECO:0000256" key="7">
    <source>
        <dbReference type="ARBA" id="ARBA00022837"/>
    </source>
</evidence>
<evidence type="ECO:0000256" key="1">
    <source>
        <dbReference type="ARBA" id="ARBA00008140"/>
    </source>
</evidence>
<keyword evidence="7" id="KW-0106">Calcium</keyword>
<dbReference type="Pfam" id="PF05903">
    <property type="entry name" value="Peptidase_C97"/>
    <property type="match status" value="1"/>
</dbReference>
<evidence type="ECO:0000313" key="15">
    <source>
        <dbReference type="Proteomes" id="UP001152797"/>
    </source>
</evidence>
<dbReference type="InterPro" id="IPR018247">
    <property type="entry name" value="EF_Hand_1_Ca_BS"/>
</dbReference>
<dbReference type="PROSITE" id="PS00018">
    <property type="entry name" value="EF_HAND_1"/>
    <property type="match status" value="2"/>
</dbReference>
<feature type="domain" description="EF-hand" evidence="11">
    <location>
        <begin position="214"/>
        <end position="249"/>
    </location>
</feature>
<dbReference type="Pfam" id="PF13499">
    <property type="entry name" value="EF-hand_7"/>
    <property type="match status" value="2"/>
</dbReference>
<feature type="domain" description="PPPDE" evidence="12">
    <location>
        <begin position="363"/>
        <end position="507"/>
    </location>
</feature>
<evidence type="ECO:0000256" key="2">
    <source>
        <dbReference type="ARBA" id="ARBA00020786"/>
    </source>
</evidence>
<evidence type="ECO:0000256" key="4">
    <source>
        <dbReference type="ARBA" id="ARBA00022723"/>
    </source>
</evidence>
<dbReference type="GO" id="GO:0005509">
    <property type="term" value="F:calcium ion binding"/>
    <property type="evidence" value="ECO:0007669"/>
    <property type="project" value="InterPro"/>
</dbReference>
<dbReference type="Proteomes" id="UP001152797">
    <property type="component" value="Unassembled WGS sequence"/>
</dbReference>
<reference evidence="14 15" key="2">
    <citation type="submission" date="2024-05" db="EMBL/GenBank/DDBJ databases">
        <authorList>
            <person name="Chen Y."/>
            <person name="Shah S."/>
            <person name="Dougan E. K."/>
            <person name="Thang M."/>
            <person name="Chan C."/>
        </authorList>
    </citation>
    <scope>NUCLEOTIDE SEQUENCE [LARGE SCALE GENOMIC DNA]</scope>
</reference>
<dbReference type="GO" id="GO:0008233">
    <property type="term" value="F:peptidase activity"/>
    <property type="evidence" value="ECO:0007669"/>
    <property type="project" value="UniProtKB-KW"/>
</dbReference>
<keyword evidence="10" id="KW-1133">Transmembrane helix</keyword>
<feature type="compositionally biased region" description="Acidic residues" evidence="9">
    <location>
        <begin position="709"/>
        <end position="724"/>
    </location>
</feature>
<dbReference type="PROSITE" id="PS50222">
    <property type="entry name" value="EF_HAND_2"/>
    <property type="match status" value="2"/>
</dbReference>
<feature type="domain" description="EF-hand" evidence="11">
    <location>
        <begin position="289"/>
        <end position="324"/>
    </location>
</feature>
<dbReference type="Gene3D" id="3.90.1720.30">
    <property type="entry name" value="PPPDE domains"/>
    <property type="match status" value="1"/>
</dbReference>
<keyword evidence="10" id="KW-0812">Transmembrane</keyword>
<dbReference type="PANTHER" id="PTHR23048">
    <property type="entry name" value="MYOSIN LIGHT CHAIN 1, 3"/>
    <property type="match status" value="1"/>
</dbReference>
<evidence type="ECO:0000259" key="11">
    <source>
        <dbReference type="PROSITE" id="PS50222"/>
    </source>
</evidence>
<dbReference type="PROSITE" id="PS51858">
    <property type="entry name" value="PPPDE"/>
    <property type="match status" value="1"/>
</dbReference>
<dbReference type="Gene3D" id="1.10.238.10">
    <property type="entry name" value="EF-hand"/>
    <property type="match status" value="2"/>
</dbReference>
<reference evidence="13" key="1">
    <citation type="submission" date="2022-10" db="EMBL/GenBank/DDBJ databases">
        <authorList>
            <person name="Chen Y."/>
            <person name="Dougan E. K."/>
            <person name="Chan C."/>
            <person name="Rhodes N."/>
            <person name="Thang M."/>
        </authorList>
    </citation>
    <scope>NUCLEOTIDE SEQUENCE</scope>
</reference>
<keyword evidence="3" id="KW-0645">Protease</keyword>